<sequence length="202" mass="22408">MKAFLHLLRRELHPIVALLIASAVLVGLPGWMILDRAAILRNGAEIVLKTAPVDPRDFMRGDYVQLRYEEISGVDGSLFEGELPPRDRPAKLWLTLRTGEDGLGVVKAVSLNKPVDREPGEVFLRSEPLRLSRSASSESVAGELLLSFGIERYYVPEGEGLEIEAARNQQRTTVAVRISDDGDAQIARIMIDGKALYEEPLY</sequence>
<evidence type="ECO:0000313" key="3">
    <source>
        <dbReference type="Proteomes" id="UP000219465"/>
    </source>
</evidence>
<keyword evidence="1" id="KW-0812">Transmembrane</keyword>
<gene>
    <name evidence="2" type="ORF">SAMN05877838_0087</name>
</gene>
<dbReference type="EMBL" id="OCPC01000001">
    <property type="protein sequence ID" value="SOE08372.1"/>
    <property type="molecule type" value="Genomic_DNA"/>
</dbReference>
<keyword evidence="1" id="KW-1133">Transmembrane helix</keyword>
<reference evidence="3" key="1">
    <citation type="submission" date="2017-08" db="EMBL/GenBank/DDBJ databases">
        <authorList>
            <person name="Varghese N."/>
            <person name="Submissions S."/>
        </authorList>
    </citation>
    <scope>NUCLEOTIDE SEQUENCE [LARGE SCALE GENOMIC DNA]</scope>
    <source>
        <strain evidence="3">KCTC 23107</strain>
    </source>
</reference>
<evidence type="ECO:0000313" key="2">
    <source>
        <dbReference type="EMBL" id="SOE08372.1"/>
    </source>
</evidence>
<evidence type="ECO:0000256" key="1">
    <source>
        <dbReference type="SAM" id="Phobius"/>
    </source>
</evidence>
<organism evidence="2 3">
    <name type="scientific">Hoeflea halophila</name>
    <dbReference type="NCBI Taxonomy" id="714899"/>
    <lineage>
        <taxon>Bacteria</taxon>
        <taxon>Pseudomonadati</taxon>
        <taxon>Pseudomonadota</taxon>
        <taxon>Alphaproteobacteria</taxon>
        <taxon>Hyphomicrobiales</taxon>
        <taxon>Rhizobiaceae</taxon>
        <taxon>Hoeflea</taxon>
    </lineage>
</organism>
<proteinExistence type="predicted"/>
<dbReference type="RefSeq" id="WP_097103944.1">
    <property type="nucleotide sequence ID" value="NZ_OCPC01000001.1"/>
</dbReference>
<dbReference type="InterPro" id="IPR025833">
    <property type="entry name" value="GDYXXLXY"/>
</dbReference>
<dbReference type="Pfam" id="PF14345">
    <property type="entry name" value="GDYXXLXY"/>
    <property type="match status" value="1"/>
</dbReference>
<protein>
    <submittedName>
        <fullName evidence="2">Uncharacterized membrane-anchored protein</fullName>
    </submittedName>
</protein>
<dbReference type="Proteomes" id="UP000219465">
    <property type="component" value="Unassembled WGS sequence"/>
</dbReference>
<feature type="transmembrane region" description="Helical" evidence="1">
    <location>
        <begin position="12"/>
        <end position="34"/>
    </location>
</feature>
<dbReference type="AlphaFoldDB" id="A0A286HKT2"/>
<dbReference type="OrthoDB" id="4868247at2"/>
<name>A0A286HKT2_9HYPH</name>
<accession>A0A286HKT2</accession>
<keyword evidence="1" id="KW-0472">Membrane</keyword>
<keyword evidence="3" id="KW-1185">Reference proteome</keyword>